<dbReference type="InterPro" id="IPR036236">
    <property type="entry name" value="Znf_C2H2_sf"/>
</dbReference>
<dbReference type="PANTHER" id="PTHR31434">
    <property type="entry name" value="S PHASE CYCLIN A-ASSOCIATED PROTEIN IN THE ENDOPLASMIC RETICULUM"/>
    <property type="match status" value="1"/>
</dbReference>
<evidence type="ECO:0000313" key="4">
    <source>
        <dbReference type="EMBL" id="KAF7255113.1"/>
    </source>
</evidence>
<evidence type="ECO:0000256" key="1">
    <source>
        <dbReference type="SAM" id="Coils"/>
    </source>
</evidence>
<name>A0A8S9YPZ7_9TREM</name>
<sequence>GRRRALEASRRARLDALQARWKTRAQQLASRAELLEHTRRAAAKAKEQHREIKMANLEEQQRTHIEELRSRIQRKQEESKRRHQESLREISRKAFEMSVLTHTRDESFIAAGVEPYSVQKWCRACQVMIVSEVALKSHLHGTKHQKAALEACENRPLQPSDLEAFNLSHLVDAPTDFMDPTGQIENERLRVRRKRARKLRQRMNQRALQFMKELEQLKPVLPCSQNQSQIQKLIKDARRFLNLPDSGPWVITRIQAMEKTLNALLRCLTGSRSFYQDKLLPDKTYQLASEVLIAVCHSCPEACYRLVCSNDISILIDCLIARFSAPLATARTSIVNTVGSKEDANDLDLIAHVTSNSRCTLMILDCLTCLVTQLAATCTSGIKSGGSAHPVDSQRIQDLLGYLVSSGLVDLLAARLSSPRQVNCLLRVASPGSRNSAGENNGCITDQGQHLVLSSISLMTGLVTLLSFIPGTSSVKLRTTSTVHSNSHLSDVSGSHTGSVGLGSAESHPVNGNNTDKTMSHLSRFGGKQNSMHLRTTNSSVVGRCNSASSRDTPLSSSISSSQNLSDGFGVSAEEATGVCDSPTKLLETVLSTEVFGLIPLLYSLLLSPSTRTVLPASPDNSKEQRRQTAADLSISSARSLTKKGKQLPSDMSKPPTDNHLPFHSSAVGHIVLQSLRLLNSLGMVNRRALQSLLNSELTCLLTRHILLTLIARCAPQTNVICNLPSSSASSSGCGTSQLGAFVSSLADADSHQRRAVNGMSTFAARGIQHMGVDDDEVSSLLPSGARQVVVRSVQTSTKSLRCEKSADFVHVNTLGLPDWANEITPSEVPAVADPVKKTNEPIACEHQQHSCVSMRLTEAVLHEAILCVGHLCVLNLDNQTSLQSGPPPTLLQRLVALPFDYFSQRPLTDLLYPTLIACCYRNSDNLAVLEAELNPSLLANYIETHGFALSVAFQSRSGHQARITSLVEFRGHLSADPGHHCLKLIHLNRRVTDRFVTNTFY</sequence>
<feature type="region of interest" description="Disordered" evidence="2">
    <location>
        <begin position="613"/>
        <end position="658"/>
    </location>
</feature>
<dbReference type="PANTHER" id="PTHR31434:SF2">
    <property type="entry name" value="S PHASE CYCLIN A-ASSOCIATED PROTEIN IN THE ENDOPLASMIC RETICULUM"/>
    <property type="match status" value="1"/>
</dbReference>
<keyword evidence="5" id="KW-1185">Reference proteome</keyword>
<feature type="coiled-coil region" evidence="1">
    <location>
        <begin position="40"/>
        <end position="85"/>
    </location>
</feature>
<dbReference type="Pfam" id="PF12874">
    <property type="entry name" value="zf-met"/>
    <property type="match status" value="1"/>
</dbReference>
<proteinExistence type="predicted"/>
<evidence type="ECO:0000259" key="3">
    <source>
        <dbReference type="Pfam" id="PF12874"/>
    </source>
</evidence>
<dbReference type="AlphaFoldDB" id="A0A8S9YPZ7"/>
<organism evidence="4 5">
    <name type="scientific">Paragonimus skrjabini miyazakii</name>
    <dbReference type="NCBI Taxonomy" id="59628"/>
    <lineage>
        <taxon>Eukaryota</taxon>
        <taxon>Metazoa</taxon>
        <taxon>Spiralia</taxon>
        <taxon>Lophotrochozoa</taxon>
        <taxon>Platyhelminthes</taxon>
        <taxon>Trematoda</taxon>
        <taxon>Digenea</taxon>
        <taxon>Plagiorchiida</taxon>
        <taxon>Troglotremata</taxon>
        <taxon>Troglotrematidae</taxon>
        <taxon>Paragonimus</taxon>
    </lineage>
</organism>
<feature type="region of interest" description="Disordered" evidence="2">
    <location>
        <begin position="538"/>
        <end position="564"/>
    </location>
</feature>
<comment type="caution">
    <text evidence="4">The sequence shown here is derived from an EMBL/GenBank/DDBJ whole genome shotgun (WGS) entry which is preliminary data.</text>
</comment>
<accession>A0A8S9YPZ7</accession>
<evidence type="ECO:0000313" key="5">
    <source>
        <dbReference type="Proteomes" id="UP000822476"/>
    </source>
</evidence>
<feature type="domain" description="C2H2-type" evidence="3">
    <location>
        <begin position="121"/>
        <end position="144"/>
    </location>
</feature>
<dbReference type="Proteomes" id="UP000822476">
    <property type="component" value="Unassembled WGS sequence"/>
</dbReference>
<keyword evidence="1" id="KW-0175">Coiled coil</keyword>
<feature type="non-terminal residue" evidence="4">
    <location>
        <position position="1"/>
    </location>
</feature>
<dbReference type="Gene3D" id="3.30.160.60">
    <property type="entry name" value="Classic Zinc Finger"/>
    <property type="match status" value="1"/>
</dbReference>
<dbReference type="InterPro" id="IPR013087">
    <property type="entry name" value="Znf_C2H2_type"/>
</dbReference>
<gene>
    <name evidence="4" type="ORF">EG68_09445</name>
</gene>
<dbReference type="OrthoDB" id="71500at2759"/>
<protein>
    <recommendedName>
        <fullName evidence="3">C2H2-type domain-containing protein</fullName>
    </recommendedName>
</protein>
<dbReference type="EMBL" id="JTDE01004297">
    <property type="protein sequence ID" value="KAF7255113.1"/>
    <property type="molecule type" value="Genomic_DNA"/>
</dbReference>
<dbReference type="SUPFAM" id="SSF57667">
    <property type="entry name" value="beta-beta-alpha zinc fingers"/>
    <property type="match status" value="1"/>
</dbReference>
<feature type="compositionally biased region" description="Low complexity" evidence="2">
    <location>
        <begin position="549"/>
        <end position="564"/>
    </location>
</feature>
<reference evidence="4" key="1">
    <citation type="submission" date="2019-07" db="EMBL/GenBank/DDBJ databases">
        <title>Annotation for the trematode Paragonimus miyazaki's.</title>
        <authorList>
            <person name="Choi Y.-J."/>
        </authorList>
    </citation>
    <scope>NUCLEOTIDE SEQUENCE</scope>
    <source>
        <strain evidence="4">Japan</strain>
    </source>
</reference>
<evidence type="ECO:0000256" key="2">
    <source>
        <dbReference type="SAM" id="MobiDB-lite"/>
    </source>
</evidence>